<keyword evidence="4" id="KW-1185">Reference proteome</keyword>
<evidence type="ECO:0000256" key="1">
    <source>
        <dbReference type="ARBA" id="ARBA00008791"/>
    </source>
</evidence>
<feature type="domain" description="UspA" evidence="2">
    <location>
        <begin position="165"/>
        <end position="289"/>
    </location>
</feature>
<organism evidence="3 4">
    <name type="scientific">Pontibacter saemangeumensis</name>
    <dbReference type="NCBI Taxonomy" id="1084525"/>
    <lineage>
        <taxon>Bacteria</taxon>
        <taxon>Pseudomonadati</taxon>
        <taxon>Bacteroidota</taxon>
        <taxon>Cytophagia</taxon>
        <taxon>Cytophagales</taxon>
        <taxon>Hymenobacteraceae</taxon>
        <taxon>Pontibacter</taxon>
    </lineage>
</organism>
<dbReference type="InterPro" id="IPR006016">
    <property type="entry name" value="UspA"/>
</dbReference>
<comment type="caution">
    <text evidence="3">The sequence shown here is derived from an EMBL/GenBank/DDBJ whole genome shotgun (WGS) entry which is preliminary data.</text>
</comment>
<proteinExistence type="inferred from homology"/>
<gene>
    <name evidence="3" type="ORF">GCM10023188_45990</name>
</gene>
<sequence>MFRILVPVDFEEGTANACRYALRLASGAPQAEVLLLHCFRDYLAGPWHEPVEEGRSTATDSEKLTDSVLHRNEVEERDKLEALRQELQSTAAAKVLLKTAFINGLPEDVIPVEAQHLGADLIVMGTAGEDSLSRSLFGTITTKMAEEAKVPVLSVPLHARANTLSRVLYATDFDSSDAQAIADLQQLLAPFNPHILCLHITSGAASDKDHEQLRQLQAEVEGIRTADNIRYTLLEGSTDLAATLEEFVEKEQVDLLAVTNHKRSFVDSILHPSLTRKLVLEAEVPLLIFHSQSL</sequence>
<dbReference type="InterPro" id="IPR006015">
    <property type="entry name" value="Universal_stress_UspA"/>
</dbReference>
<evidence type="ECO:0000313" key="4">
    <source>
        <dbReference type="Proteomes" id="UP001500552"/>
    </source>
</evidence>
<protein>
    <submittedName>
        <fullName evidence="3">Universal stress protein</fullName>
    </submittedName>
</protein>
<dbReference type="PANTHER" id="PTHR46268">
    <property type="entry name" value="STRESS RESPONSE PROTEIN NHAX"/>
    <property type="match status" value="1"/>
</dbReference>
<dbReference type="InterPro" id="IPR014729">
    <property type="entry name" value="Rossmann-like_a/b/a_fold"/>
</dbReference>
<evidence type="ECO:0000259" key="2">
    <source>
        <dbReference type="Pfam" id="PF00582"/>
    </source>
</evidence>
<dbReference type="Proteomes" id="UP001500552">
    <property type="component" value="Unassembled WGS sequence"/>
</dbReference>
<dbReference type="RefSeq" id="WP_345162884.1">
    <property type="nucleotide sequence ID" value="NZ_BAABHC010000039.1"/>
</dbReference>
<name>A0ABP8M538_9BACT</name>
<reference evidence="4" key="1">
    <citation type="journal article" date="2019" name="Int. J. Syst. Evol. Microbiol.">
        <title>The Global Catalogue of Microorganisms (GCM) 10K type strain sequencing project: providing services to taxonomists for standard genome sequencing and annotation.</title>
        <authorList>
            <consortium name="The Broad Institute Genomics Platform"/>
            <consortium name="The Broad Institute Genome Sequencing Center for Infectious Disease"/>
            <person name="Wu L."/>
            <person name="Ma J."/>
        </authorList>
    </citation>
    <scope>NUCLEOTIDE SEQUENCE [LARGE SCALE GENOMIC DNA]</scope>
    <source>
        <strain evidence="4">JCM 17926</strain>
    </source>
</reference>
<dbReference type="Gene3D" id="3.40.50.620">
    <property type="entry name" value="HUPs"/>
    <property type="match status" value="2"/>
</dbReference>
<dbReference type="CDD" id="cd00293">
    <property type="entry name" value="USP-like"/>
    <property type="match status" value="2"/>
</dbReference>
<dbReference type="Pfam" id="PF00582">
    <property type="entry name" value="Usp"/>
    <property type="match status" value="2"/>
</dbReference>
<dbReference type="PRINTS" id="PR01438">
    <property type="entry name" value="UNVRSLSTRESS"/>
</dbReference>
<feature type="domain" description="UspA" evidence="2">
    <location>
        <begin position="3"/>
        <end position="156"/>
    </location>
</feature>
<comment type="similarity">
    <text evidence="1">Belongs to the universal stress protein A family.</text>
</comment>
<accession>A0ABP8M538</accession>
<evidence type="ECO:0000313" key="3">
    <source>
        <dbReference type="EMBL" id="GAA4444250.1"/>
    </source>
</evidence>
<dbReference type="EMBL" id="BAABHC010000039">
    <property type="protein sequence ID" value="GAA4444250.1"/>
    <property type="molecule type" value="Genomic_DNA"/>
</dbReference>
<dbReference type="PANTHER" id="PTHR46268:SF6">
    <property type="entry name" value="UNIVERSAL STRESS PROTEIN UP12"/>
    <property type="match status" value="1"/>
</dbReference>
<dbReference type="SUPFAM" id="SSF52402">
    <property type="entry name" value="Adenine nucleotide alpha hydrolases-like"/>
    <property type="match status" value="2"/>
</dbReference>